<dbReference type="Pfam" id="PF01593">
    <property type="entry name" value="Amino_oxidase"/>
    <property type="match status" value="1"/>
</dbReference>
<feature type="domain" description="Amine oxidase" evidence="7">
    <location>
        <begin position="35"/>
        <end position="387"/>
    </location>
</feature>
<comment type="catalytic activity">
    <reaction evidence="6">
        <text>coproporphyrinogen III + 3 O2 = coproporphyrin III + 3 H2O2</text>
        <dbReference type="Rhea" id="RHEA:43436"/>
        <dbReference type="ChEBI" id="CHEBI:15379"/>
        <dbReference type="ChEBI" id="CHEBI:16240"/>
        <dbReference type="ChEBI" id="CHEBI:57309"/>
        <dbReference type="ChEBI" id="CHEBI:131725"/>
        <dbReference type="EC" id="1.3.3.15"/>
    </reaction>
</comment>
<dbReference type="EC" id="1.3.3.15" evidence="6"/>
<evidence type="ECO:0000256" key="6">
    <source>
        <dbReference type="RuleBase" id="RU364052"/>
    </source>
</evidence>
<gene>
    <name evidence="8" type="ORF">GF1_18250</name>
</gene>
<evidence type="ECO:0000313" key="9">
    <source>
        <dbReference type="Proteomes" id="UP001063350"/>
    </source>
</evidence>
<comment type="subcellular location">
    <subcellularLocation>
        <location evidence="6">Cytoplasm</location>
    </subcellularLocation>
</comment>
<dbReference type="InterPro" id="IPR036188">
    <property type="entry name" value="FAD/NAD-bd_sf"/>
</dbReference>
<keyword evidence="6" id="KW-0963">Cytoplasm</keyword>
<organism evidence="8 9">
    <name type="scientific">Desulfolithobacter dissulfuricans</name>
    <dbReference type="NCBI Taxonomy" id="2795293"/>
    <lineage>
        <taxon>Bacteria</taxon>
        <taxon>Pseudomonadati</taxon>
        <taxon>Thermodesulfobacteriota</taxon>
        <taxon>Desulfobulbia</taxon>
        <taxon>Desulfobulbales</taxon>
        <taxon>Desulfobulbaceae</taxon>
        <taxon>Desulfolithobacter</taxon>
    </lineage>
</organism>
<dbReference type="KEGG" id="ddu:GF1_18250"/>
<dbReference type="Proteomes" id="UP001063350">
    <property type="component" value="Chromosome"/>
</dbReference>
<comment type="cofactor">
    <cofactor evidence="1 6">
        <name>FAD</name>
        <dbReference type="ChEBI" id="CHEBI:57692"/>
    </cofactor>
</comment>
<sequence length="404" mass="44782">MLDNCQASRDLLKGIRLEPLIQSAPLDVFSRYICQHGTLQRIPQTAITILKSNILPLSAKLRVLADLWKKPLPGEPSVRDWAEYRFGRHLYPFVDAALTGTFSGDPDRIKIDAIMPGIRKLERQHGSVILGLLKKHSARNGRGGNKLPAMINFPEGMGQLIAALIANLLIRCDLIFEHEINSFRRHGNLWEINGPDDNLYCNNLVLALPTNTSLQIASRNRGISPPPLPSLPEARIVNVALGYPDEGQLPPGFGYLAPEQEKRFALGALFSSNMFPGRTPPGHILLEVLIGGRRHPERLALDDETLVNMVLQDITQLLPLSREPVFCKVFRSSSGIPQLEDGYIQLLEWQKQVMVDNPGLHICGFGWGGIGINDMITEARHTAETILAGSAVSTLNHKPESVYF</sequence>
<comment type="function">
    <text evidence="6">Involved in coproporphyrin-dependent heme b biosynthesis. Catalyzes the oxidation of coproporphyrinogen III to coproporphyrin III.</text>
</comment>
<dbReference type="InterPro" id="IPR002937">
    <property type="entry name" value="Amino_oxidase"/>
</dbReference>
<dbReference type="SUPFAM" id="SSF51905">
    <property type="entry name" value="FAD/NAD(P)-binding domain"/>
    <property type="match status" value="1"/>
</dbReference>
<proteinExistence type="inferred from homology"/>
<name>A0A915U0X5_9BACT</name>
<evidence type="ECO:0000259" key="7">
    <source>
        <dbReference type="Pfam" id="PF01593"/>
    </source>
</evidence>
<dbReference type="GO" id="GO:0006783">
    <property type="term" value="P:heme biosynthetic process"/>
    <property type="evidence" value="ECO:0007669"/>
    <property type="project" value="UniProtKB-UniRule"/>
</dbReference>
<evidence type="ECO:0000256" key="1">
    <source>
        <dbReference type="ARBA" id="ARBA00001974"/>
    </source>
</evidence>
<keyword evidence="9" id="KW-1185">Reference proteome</keyword>
<keyword evidence="4 6" id="KW-0560">Oxidoreductase</keyword>
<evidence type="ECO:0000256" key="2">
    <source>
        <dbReference type="ARBA" id="ARBA00022630"/>
    </source>
</evidence>
<accession>A0A915U0X5</accession>
<evidence type="ECO:0000313" key="8">
    <source>
        <dbReference type="EMBL" id="BCO09449.1"/>
    </source>
</evidence>
<evidence type="ECO:0000256" key="3">
    <source>
        <dbReference type="ARBA" id="ARBA00022827"/>
    </source>
</evidence>
<dbReference type="NCBIfam" id="TIGR00562">
    <property type="entry name" value="proto_IX_ox"/>
    <property type="match status" value="1"/>
</dbReference>
<dbReference type="SUPFAM" id="SSF54373">
    <property type="entry name" value="FAD-linked reductases, C-terminal domain"/>
    <property type="match status" value="1"/>
</dbReference>
<dbReference type="PANTHER" id="PTHR42923">
    <property type="entry name" value="PROTOPORPHYRINOGEN OXIDASE"/>
    <property type="match status" value="1"/>
</dbReference>
<dbReference type="Gene3D" id="3.90.660.20">
    <property type="entry name" value="Protoporphyrinogen oxidase, mitochondrial, domain 2"/>
    <property type="match status" value="1"/>
</dbReference>
<protein>
    <recommendedName>
        <fullName evidence="6">Coproporphyrinogen III oxidase</fullName>
        <ecNumber evidence="6">1.3.3.15</ecNumber>
    </recommendedName>
</protein>
<dbReference type="PANTHER" id="PTHR42923:SF3">
    <property type="entry name" value="PROTOPORPHYRINOGEN OXIDASE"/>
    <property type="match status" value="1"/>
</dbReference>
<comment type="pathway">
    <text evidence="6">Porphyrin-containing compound metabolism; protoheme biosynthesis.</text>
</comment>
<reference evidence="8" key="1">
    <citation type="submission" date="2020-12" db="EMBL/GenBank/DDBJ databases">
        <title>Desulfobium dissulfuricans gen. nov., sp. nov., a novel mesophilic, sulfate-reducing bacterium isolated from a deep-sea hydrothermal vent.</title>
        <authorList>
            <person name="Hashimoto Y."/>
            <person name="Tame A."/>
            <person name="Sawayama S."/>
            <person name="Miyazaki J."/>
            <person name="Takai K."/>
            <person name="Nakagawa S."/>
        </authorList>
    </citation>
    <scope>NUCLEOTIDE SEQUENCE</scope>
    <source>
        <strain evidence="8">GF1</strain>
    </source>
</reference>
<comment type="similarity">
    <text evidence="6">Belongs to the protoporphyrinogen/coproporphyrinogen oxidase family. Coproporphyrinogen III oxidase subfamily.</text>
</comment>
<keyword evidence="3 6" id="KW-0274">FAD</keyword>
<dbReference type="AlphaFoldDB" id="A0A915U0X5"/>
<dbReference type="InterPro" id="IPR050464">
    <property type="entry name" value="Zeta_carotene_desat/Oxidored"/>
</dbReference>
<evidence type="ECO:0000256" key="4">
    <source>
        <dbReference type="ARBA" id="ARBA00023002"/>
    </source>
</evidence>
<keyword evidence="5 6" id="KW-0350">Heme biosynthesis</keyword>
<dbReference type="Gene3D" id="1.10.3110.10">
    <property type="entry name" value="protoporphyrinogen ix oxidase, domain 3"/>
    <property type="match status" value="1"/>
</dbReference>
<dbReference type="EMBL" id="AP024233">
    <property type="protein sequence ID" value="BCO09449.1"/>
    <property type="molecule type" value="Genomic_DNA"/>
</dbReference>
<keyword evidence="2 6" id="KW-0285">Flavoprotein</keyword>
<dbReference type="GO" id="GO:0005737">
    <property type="term" value="C:cytoplasm"/>
    <property type="evidence" value="ECO:0007669"/>
    <property type="project" value="UniProtKB-SubCell"/>
</dbReference>
<dbReference type="Gene3D" id="3.50.50.60">
    <property type="entry name" value="FAD/NAD(P)-binding domain"/>
    <property type="match status" value="1"/>
</dbReference>
<dbReference type="GO" id="GO:0004729">
    <property type="term" value="F:oxygen-dependent protoporphyrinogen oxidase activity"/>
    <property type="evidence" value="ECO:0007669"/>
    <property type="project" value="UniProtKB-UniRule"/>
</dbReference>
<dbReference type="InterPro" id="IPR004572">
    <property type="entry name" value="Protoporphyrinogen_oxidase"/>
</dbReference>
<evidence type="ECO:0000256" key="5">
    <source>
        <dbReference type="ARBA" id="ARBA00023133"/>
    </source>
</evidence>